<feature type="transmembrane region" description="Helical" evidence="4">
    <location>
        <begin position="505"/>
        <end position="531"/>
    </location>
</feature>
<comment type="caution">
    <text evidence="2">Lacks conserved residue(s) required for the propagation of feature annotation.</text>
</comment>
<gene>
    <name evidence="6" type="ORF">OXX778_LOCUS3522</name>
</gene>
<dbReference type="CDD" id="cd22823">
    <property type="entry name" value="Gal_Rha_Lectin"/>
    <property type="match status" value="1"/>
</dbReference>
<evidence type="ECO:0000256" key="4">
    <source>
        <dbReference type="SAM" id="Phobius"/>
    </source>
</evidence>
<dbReference type="PROSITE" id="PS01180">
    <property type="entry name" value="CUB"/>
    <property type="match status" value="1"/>
</dbReference>
<evidence type="ECO:0000256" key="2">
    <source>
        <dbReference type="PROSITE-ProRule" id="PRU00059"/>
    </source>
</evidence>
<dbReference type="Pfam" id="PF00431">
    <property type="entry name" value="CUB"/>
    <property type="match status" value="1"/>
</dbReference>
<dbReference type="EMBL" id="CAJNOC010000314">
    <property type="protein sequence ID" value="CAF0743571.1"/>
    <property type="molecule type" value="Genomic_DNA"/>
</dbReference>
<sequence>MIFSWKYQTKCTRHYVTFSNHNEISNEYNSVIEDFERDIPIEHGDKIQNPNKLMHLKCPNINDFLFIGQTRYGVTSQSQTGDNCKPSQSDCSVTVDYIANQCNGLNSCDIQLDSQFLHSCKNNSDYITIAYECIPGSQKVDICSNDETFIIDSSLSKNSNKNSLSRFSSFYLTSPNYPNEYQNNLSNCTCKLEYVKIDSNSDSNLDDNSEMNLIFRNYEFDLEEKMDNDKCEKDLFRIKSDKSEQIVCGQYKNFKEFYSSGSKFSLELESDDMITRRGFLIKISTQPEIQCPYNSLKFSSNKCIKLFGSDENSFKLNWFEATKSCESLNGRLFTVNDFVDDLRVNSFLNEGLSYWSKKVNESKCYSKRANLWLEESCTEKNAFICEFDAVSPKKNEKINSITDNNGNRLIRVACGSSSSIFSSAFRQADSQTTTKKPIKSNSITNTQKPTSKIVRTSTRILPVITEKSMINIQDFEDMTSTYKIALKKETTEINNNNNKILSQDLVLIIAIACGVSIVLIAINIFCLWNYLSKKLKKYYEKDLDQQTYRSSTMNKSTNRTLTSSVDSYAKVPAFDLEHMSACESLSSSGSELGYNTNKPVIQQHYYETLSKQQQQQQQINQWNNYAEYNPINRIAHFDSVVMMPTATMTGPHYMTAVRTVPINPNIVLLKQIPQQQQQIKLDEQEQYSCVVYGELSPAPSNGSNQPLITFSSNSSGVSAI</sequence>
<reference evidence="6" key="1">
    <citation type="submission" date="2021-02" db="EMBL/GenBank/DDBJ databases">
        <authorList>
            <person name="Nowell W R."/>
        </authorList>
    </citation>
    <scope>NUCLEOTIDE SEQUENCE</scope>
    <source>
        <strain evidence="6">Ploen Becks lab</strain>
    </source>
</reference>
<feature type="region of interest" description="Disordered" evidence="3">
    <location>
        <begin position="698"/>
        <end position="720"/>
    </location>
</feature>
<dbReference type="InterPro" id="IPR000859">
    <property type="entry name" value="CUB_dom"/>
</dbReference>
<feature type="domain" description="CUB" evidence="5">
    <location>
        <begin position="143"/>
        <end position="286"/>
    </location>
</feature>
<evidence type="ECO:0000259" key="5">
    <source>
        <dbReference type="PROSITE" id="PS01180"/>
    </source>
</evidence>
<keyword evidence="1 2" id="KW-1015">Disulfide bond</keyword>
<dbReference type="Proteomes" id="UP000663879">
    <property type="component" value="Unassembled WGS sequence"/>
</dbReference>
<dbReference type="InterPro" id="IPR016186">
    <property type="entry name" value="C-type_lectin-like/link_sf"/>
</dbReference>
<keyword evidence="4" id="KW-0812">Transmembrane</keyword>
<comment type="caution">
    <text evidence="6">The sequence shown here is derived from an EMBL/GenBank/DDBJ whole genome shotgun (WGS) entry which is preliminary data.</text>
</comment>
<keyword evidence="4" id="KW-0472">Membrane</keyword>
<evidence type="ECO:0000256" key="1">
    <source>
        <dbReference type="ARBA" id="ARBA00023157"/>
    </source>
</evidence>
<dbReference type="Gene3D" id="3.10.100.10">
    <property type="entry name" value="Mannose-Binding Protein A, subunit A"/>
    <property type="match status" value="1"/>
</dbReference>
<evidence type="ECO:0000256" key="3">
    <source>
        <dbReference type="SAM" id="MobiDB-lite"/>
    </source>
</evidence>
<dbReference type="OrthoDB" id="10030117at2759"/>
<dbReference type="SUPFAM" id="SSF56436">
    <property type="entry name" value="C-type lectin-like"/>
    <property type="match status" value="1"/>
</dbReference>
<dbReference type="InterPro" id="IPR043159">
    <property type="entry name" value="Lectin_gal-bd_sf"/>
</dbReference>
<evidence type="ECO:0000313" key="7">
    <source>
        <dbReference type="Proteomes" id="UP000663879"/>
    </source>
</evidence>
<keyword evidence="7" id="KW-1185">Reference proteome</keyword>
<name>A0A813P196_9BILA</name>
<dbReference type="AlphaFoldDB" id="A0A813P196"/>
<dbReference type="Gene3D" id="2.60.120.740">
    <property type="match status" value="1"/>
</dbReference>
<keyword evidence="4" id="KW-1133">Transmembrane helix</keyword>
<proteinExistence type="predicted"/>
<dbReference type="CDD" id="cd00037">
    <property type="entry name" value="CLECT"/>
    <property type="match status" value="1"/>
</dbReference>
<dbReference type="InterPro" id="IPR035914">
    <property type="entry name" value="Sperma_CUB_dom_sf"/>
</dbReference>
<dbReference type="Gene3D" id="2.60.120.290">
    <property type="entry name" value="Spermadhesin, CUB domain"/>
    <property type="match status" value="1"/>
</dbReference>
<dbReference type="SUPFAM" id="SSF49854">
    <property type="entry name" value="Spermadhesin, CUB domain"/>
    <property type="match status" value="1"/>
</dbReference>
<organism evidence="6 7">
    <name type="scientific">Brachionus calyciflorus</name>
    <dbReference type="NCBI Taxonomy" id="104777"/>
    <lineage>
        <taxon>Eukaryota</taxon>
        <taxon>Metazoa</taxon>
        <taxon>Spiralia</taxon>
        <taxon>Gnathifera</taxon>
        <taxon>Rotifera</taxon>
        <taxon>Eurotatoria</taxon>
        <taxon>Monogononta</taxon>
        <taxon>Pseudotrocha</taxon>
        <taxon>Ploima</taxon>
        <taxon>Brachionidae</taxon>
        <taxon>Brachionus</taxon>
    </lineage>
</organism>
<feature type="disulfide bond" evidence="2">
    <location>
        <begin position="231"/>
        <end position="248"/>
    </location>
</feature>
<dbReference type="InterPro" id="IPR016187">
    <property type="entry name" value="CTDL_fold"/>
</dbReference>
<evidence type="ECO:0000313" key="6">
    <source>
        <dbReference type="EMBL" id="CAF0743571.1"/>
    </source>
</evidence>
<accession>A0A813P196</accession>
<protein>
    <recommendedName>
        <fullName evidence="5">CUB domain-containing protein</fullName>
    </recommendedName>
</protein>